<evidence type="ECO:0000313" key="3">
    <source>
        <dbReference type="Proteomes" id="UP000308652"/>
    </source>
</evidence>
<dbReference type="Proteomes" id="UP000308652">
    <property type="component" value="Unassembled WGS sequence"/>
</dbReference>
<protein>
    <submittedName>
        <fullName evidence="2">Uncharacterized protein</fullName>
    </submittedName>
</protein>
<accession>A0A5C3LGZ5</accession>
<dbReference type="EMBL" id="ML213685">
    <property type="protein sequence ID" value="TFK32147.1"/>
    <property type="molecule type" value="Genomic_DNA"/>
</dbReference>
<dbReference type="AlphaFoldDB" id="A0A5C3LGZ5"/>
<evidence type="ECO:0000256" key="1">
    <source>
        <dbReference type="SAM" id="MobiDB-lite"/>
    </source>
</evidence>
<sequence length="228" mass="24970">MSAQCTLGPDGQLKDANSIEFFLSESDEKLIEKPDIMIDLRRGSQMKKSQNLTESLAEEHLNEFGQPLKTNSSVSHHQRRPKTARNRSFGNGSTSTSTSAAAHTPTSIFVTANDPTTLSMPAPTPARAQSHIPTFTITISTQVTPPSPLQRRQQPHHHLNAQHQHQHQQDKHPITIATAHPTSTIDASKKNTPVTTSTPALTPTRQVCQFNTHITTSPALTPVIPLHL</sequence>
<name>A0A5C3LGZ5_9AGAR</name>
<feature type="region of interest" description="Disordered" evidence="1">
    <location>
        <begin position="144"/>
        <end position="171"/>
    </location>
</feature>
<evidence type="ECO:0000313" key="2">
    <source>
        <dbReference type="EMBL" id="TFK32147.1"/>
    </source>
</evidence>
<reference evidence="2 3" key="1">
    <citation type="journal article" date="2019" name="Nat. Ecol. Evol.">
        <title>Megaphylogeny resolves global patterns of mushroom evolution.</title>
        <authorList>
            <person name="Varga T."/>
            <person name="Krizsan K."/>
            <person name="Foldi C."/>
            <person name="Dima B."/>
            <person name="Sanchez-Garcia M."/>
            <person name="Sanchez-Ramirez S."/>
            <person name="Szollosi G.J."/>
            <person name="Szarkandi J.G."/>
            <person name="Papp V."/>
            <person name="Albert L."/>
            <person name="Andreopoulos W."/>
            <person name="Angelini C."/>
            <person name="Antonin V."/>
            <person name="Barry K.W."/>
            <person name="Bougher N.L."/>
            <person name="Buchanan P."/>
            <person name="Buyck B."/>
            <person name="Bense V."/>
            <person name="Catcheside P."/>
            <person name="Chovatia M."/>
            <person name="Cooper J."/>
            <person name="Damon W."/>
            <person name="Desjardin D."/>
            <person name="Finy P."/>
            <person name="Geml J."/>
            <person name="Haridas S."/>
            <person name="Hughes K."/>
            <person name="Justo A."/>
            <person name="Karasinski D."/>
            <person name="Kautmanova I."/>
            <person name="Kiss B."/>
            <person name="Kocsube S."/>
            <person name="Kotiranta H."/>
            <person name="LaButti K.M."/>
            <person name="Lechner B.E."/>
            <person name="Liimatainen K."/>
            <person name="Lipzen A."/>
            <person name="Lukacs Z."/>
            <person name="Mihaltcheva S."/>
            <person name="Morgado L.N."/>
            <person name="Niskanen T."/>
            <person name="Noordeloos M.E."/>
            <person name="Ohm R.A."/>
            <person name="Ortiz-Santana B."/>
            <person name="Ovrebo C."/>
            <person name="Racz N."/>
            <person name="Riley R."/>
            <person name="Savchenko A."/>
            <person name="Shiryaev A."/>
            <person name="Soop K."/>
            <person name="Spirin V."/>
            <person name="Szebenyi C."/>
            <person name="Tomsovsky M."/>
            <person name="Tulloss R.E."/>
            <person name="Uehling J."/>
            <person name="Grigoriev I.V."/>
            <person name="Vagvolgyi C."/>
            <person name="Papp T."/>
            <person name="Martin F.M."/>
            <person name="Miettinen O."/>
            <person name="Hibbett D.S."/>
            <person name="Nagy L.G."/>
        </authorList>
    </citation>
    <scope>NUCLEOTIDE SEQUENCE [LARGE SCALE GENOMIC DNA]</scope>
    <source>
        <strain evidence="2 3">CBS 166.37</strain>
    </source>
</reference>
<feature type="region of interest" description="Disordered" evidence="1">
    <location>
        <begin position="65"/>
        <end position="107"/>
    </location>
</feature>
<feature type="compositionally biased region" description="Basic residues" evidence="1">
    <location>
        <begin position="153"/>
        <end position="166"/>
    </location>
</feature>
<dbReference type="OrthoDB" id="3066117at2759"/>
<organism evidence="2 3">
    <name type="scientific">Crucibulum laeve</name>
    <dbReference type="NCBI Taxonomy" id="68775"/>
    <lineage>
        <taxon>Eukaryota</taxon>
        <taxon>Fungi</taxon>
        <taxon>Dikarya</taxon>
        <taxon>Basidiomycota</taxon>
        <taxon>Agaricomycotina</taxon>
        <taxon>Agaricomycetes</taxon>
        <taxon>Agaricomycetidae</taxon>
        <taxon>Agaricales</taxon>
        <taxon>Agaricineae</taxon>
        <taxon>Nidulariaceae</taxon>
        <taxon>Crucibulum</taxon>
    </lineage>
</organism>
<proteinExistence type="predicted"/>
<feature type="compositionally biased region" description="Basic residues" evidence="1">
    <location>
        <begin position="76"/>
        <end position="85"/>
    </location>
</feature>
<keyword evidence="3" id="KW-1185">Reference proteome</keyword>
<gene>
    <name evidence="2" type="ORF">BDQ12DRAFT_728937</name>
</gene>
<feature type="compositionally biased region" description="Low complexity" evidence="1">
    <location>
        <begin position="93"/>
        <end position="107"/>
    </location>
</feature>